<evidence type="ECO:0000256" key="1">
    <source>
        <dbReference type="ARBA" id="ARBA00022485"/>
    </source>
</evidence>
<dbReference type="STRING" id="571298.SAMN04488026_104512"/>
<dbReference type="PANTHER" id="PTHR43687">
    <property type="entry name" value="ADENYLYLSULFATE REDUCTASE, BETA SUBUNIT"/>
    <property type="match status" value="1"/>
</dbReference>
<evidence type="ECO:0000313" key="8">
    <source>
        <dbReference type="Proteomes" id="UP000199382"/>
    </source>
</evidence>
<feature type="domain" description="4Fe-4S ferredoxin-type" evidence="6">
    <location>
        <begin position="528"/>
        <end position="557"/>
    </location>
</feature>
<dbReference type="EMBL" id="FNEK01000045">
    <property type="protein sequence ID" value="SDK56987.1"/>
    <property type="molecule type" value="Genomic_DNA"/>
</dbReference>
<sequence length="654" mass="69342">MPEKVILCSCLGSQAPDADALATVGETSCSRLHSHLCGAELALAEKAIMRGDAIIACAQEQERFEEIASDLGVDAPGFVDLRDRAGWSDEADKAGPKMAALLADAMSPAPAVRTMDIASEGTCLVLGAPEIAFHAAEQLSGALAITVLLAQPAELPTTRRFDVVCGQLRGAEGALGHFVLEIDALQQLEPGGRGAFAFGPARDGARTACDVILDLRPASQPPLFPAPDKREGYLRADPKSAPAVEAALLDASQLVGTFEKPLYLSLDPLLCAHSRAEQEGCRNCLDLCPTGAIRPDGEHVDIDPLVCAGCCSCAARCPSGAISFEDPPIAALMSRIARLAESFSKAGGAIPRLLVHDRDFGSEMISLSARYGRGLPADVIPMDLERVSGFGHAEMLAALACGFGAVDVLLAPGTEREALQQEHALAQALGGPSPAMRLLEPAEPEALEAMLYGAETVQPPAPILPLGSRRQVARLAAKALNPDATEPLPLPASSPYGTVEVNDDTCTLCLSCASLCPSGALGDNPDRPQLRFQEDACLQCGLCVTICPEDAIALQPRMDLSDAALGQQVLREEEPFECIECGAPFGVRSTIERIIEKLEGKNPMFATPEATRMIRMCDDCRVRAQYHSQDNPFAGADRPRVRTTDDYLSKRRDH</sequence>
<dbReference type="AlphaFoldDB" id="A0A1G9CZ86"/>
<dbReference type="InterPro" id="IPR017896">
    <property type="entry name" value="4Fe4S_Fe-S-bd"/>
</dbReference>
<feature type="region of interest" description="Disordered" evidence="5">
    <location>
        <begin position="631"/>
        <end position="654"/>
    </location>
</feature>
<dbReference type="Pfam" id="PF13187">
    <property type="entry name" value="Fer4_9"/>
    <property type="match status" value="1"/>
</dbReference>
<dbReference type="SUPFAM" id="SSF54862">
    <property type="entry name" value="4Fe-4S ferredoxins"/>
    <property type="match status" value="1"/>
</dbReference>
<dbReference type="Proteomes" id="UP000199382">
    <property type="component" value="Unassembled WGS sequence"/>
</dbReference>
<evidence type="ECO:0000313" key="7">
    <source>
        <dbReference type="EMBL" id="SDK56987.1"/>
    </source>
</evidence>
<gene>
    <name evidence="7" type="ORF">SAMN04488026_104512</name>
</gene>
<keyword evidence="3" id="KW-0408">Iron</keyword>
<reference evidence="7 8" key="1">
    <citation type="submission" date="2016-10" db="EMBL/GenBank/DDBJ databases">
        <authorList>
            <person name="de Groot N.N."/>
        </authorList>
    </citation>
    <scope>NUCLEOTIDE SEQUENCE [LARGE SCALE GENOMIC DNA]</scope>
    <source>
        <strain evidence="7 8">DSM 25294</strain>
    </source>
</reference>
<dbReference type="RefSeq" id="WP_093160136.1">
    <property type="nucleotide sequence ID" value="NZ_FNEK01000045.1"/>
</dbReference>
<dbReference type="InterPro" id="IPR017900">
    <property type="entry name" value="4Fe4S_Fe_S_CS"/>
</dbReference>
<keyword evidence="8" id="KW-1185">Reference proteome</keyword>
<dbReference type="PROSITE" id="PS00198">
    <property type="entry name" value="4FE4S_FER_1"/>
    <property type="match status" value="1"/>
</dbReference>
<organism evidence="7 8">
    <name type="scientific">Aliiruegeria lutimaris</name>
    <dbReference type="NCBI Taxonomy" id="571298"/>
    <lineage>
        <taxon>Bacteria</taxon>
        <taxon>Pseudomonadati</taxon>
        <taxon>Pseudomonadota</taxon>
        <taxon>Alphaproteobacteria</taxon>
        <taxon>Rhodobacterales</taxon>
        <taxon>Roseobacteraceae</taxon>
        <taxon>Aliiruegeria</taxon>
    </lineage>
</organism>
<dbReference type="PANTHER" id="PTHR43687:SF4">
    <property type="entry name" value="BLR5484 PROTEIN"/>
    <property type="match status" value="1"/>
</dbReference>
<keyword evidence="4" id="KW-0411">Iron-sulfur</keyword>
<evidence type="ECO:0000256" key="5">
    <source>
        <dbReference type="SAM" id="MobiDB-lite"/>
    </source>
</evidence>
<name>A0A1G9CZ86_9RHOB</name>
<evidence type="ECO:0000259" key="6">
    <source>
        <dbReference type="PROSITE" id="PS51379"/>
    </source>
</evidence>
<dbReference type="Gene3D" id="3.30.70.20">
    <property type="match status" value="2"/>
</dbReference>
<dbReference type="PROSITE" id="PS51379">
    <property type="entry name" value="4FE4S_FER_2"/>
    <property type="match status" value="3"/>
</dbReference>
<dbReference type="GO" id="GO:0051539">
    <property type="term" value="F:4 iron, 4 sulfur cluster binding"/>
    <property type="evidence" value="ECO:0007669"/>
    <property type="project" value="UniProtKB-KW"/>
</dbReference>
<feature type="domain" description="4Fe-4S ferredoxin-type" evidence="6">
    <location>
        <begin position="298"/>
        <end position="327"/>
    </location>
</feature>
<evidence type="ECO:0000256" key="2">
    <source>
        <dbReference type="ARBA" id="ARBA00022723"/>
    </source>
</evidence>
<dbReference type="InterPro" id="IPR050572">
    <property type="entry name" value="Fe-S_Ferredoxin"/>
</dbReference>
<evidence type="ECO:0000256" key="3">
    <source>
        <dbReference type="ARBA" id="ARBA00023004"/>
    </source>
</evidence>
<accession>A0A1G9CZ86</accession>
<evidence type="ECO:0000256" key="4">
    <source>
        <dbReference type="ARBA" id="ARBA00023014"/>
    </source>
</evidence>
<keyword evidence="1" id="KW-0004">4Fe-4S</keyword>
<dbReference type="OrthoDB" id="9800445at2"/>
<dbReference type="GO" id="GO:0046872">
    <property type="term" value="F:metal ion binding"/>
    <property type="evidence" value="ECO:0007669"/>
    <property type="project" value="UniProtKB-KW"/>
</dbReference>
<feature type="compositionally biased region" description="Basic and acidic residues" evidence="5">
    <location>
        <begin position="637"/>
        <end position="654"/>
    </location>
</feature>
<feature type="domain" description="4Fe-4S ferredoxin-type" evidence="6">
    <location>
        <begin position="497"/>
        <end position="526"/>
    </location>
</feature>
<proteinExistence type="predicted"/>
<protein>
    <submittedName>
        <fullName evidence="7">4Fe-4S binding domain-containing protein</fullName>
    </submittedName>
</protein>
<keyword evidence="2" id="KW-0479">Metal-binding</keyword>